<name>A0A8S2Z2S6_9BILA</name>
<organism evidence="2 3">
    <name type="scientific">Didymodactylos carnosus</name>
    <dbReference type="NCBI Taxonomy" id="1234261"/>
    <lineage>
        <taxon>Eukaryota</taxon>
        <taxon>Metazoa</taxon>
        <taxon>Spiralia</taxon>
        <taxon>Gnathifera</taxon>
        <taxon>Rotifera</taxon>
        <taxon>Eurotatoria</taxon>
        <taxon>Bdelloidea</taxon>
        <taxon>Philodinida</taxon>
        <taxon>Philodinidae</taxon>
        <taxon>Didymodactylos</taxon>
    </lineage>
</organism>
<evidence type="ECO:0000313" key="2">
    <source>
        <dbReference type="EMBL" id="CAF4598428.1"/>
    </source>
</evidence>
<feature type="region of interest" description="Disordered" evidence="1">
    <location>
        <begin position="205"/>
        <end position="261"/>
    </location>
</feature>
<sequence>HNHIYAWGDPEAELRPFSTFHLFNNDIRFIPHNVQDKFTDWYGSCNSNDKYSLQFAIKTVFNEYLNKQMTLAEWACGIDLNLDTFIPKQFVGQQRTLCIQEEKRIRSLLKEYAMNDCFAVTKLIHRIMPIEQNSLTPQPLEYEQVSDDELTVVHVRDELPLPMEDISTDNEEQQPLVHVEYEPRTPLAHQLFTGELSIHVEEPLTPLFSHSPPHRHSSSSTTRVLESSSSHSSSHRTSSTTTRTIHIEPSSNRPSSTSTTR</sequence>
<accession>A0A8S2Z2S6</accession>
<dbReference type="Proteomes" id="UP000681722">
    <property type="component" value="Unassembled WGS sequence"/>
</dbReference>
<dbReference type="OrthoDB" id="10058459at2759"/>
<comment type="caution">
    <text evidence="2">The sequence shown here is derived from an EMBL/GenBank/DDBJ whole genome shotgun (WGS) entry which is preliminary data.</text>
</comment>
<reference evidence="2" key="1">
    <citation type="submission" date="2021-02" db="EMBL/GenBank/DDBJ databases">
        <authorList>
            <person name="Nowell W R."/>
        </authorList>
    </citation>
    <scope>NUCLEOTIDE SEQUENCE</scope>
</reference>
<dbReference type="AlphaFoldDB" id="A0A8S2Z2S6"/>
<dbReference type="EMBL" id="CAJOBC010126926">
    <property type="protein sequence ID" value="CAF4598428.1"/>
    <property type="molecule type" value="Genomic_DNA"/>
</dbReference>
<feature type="compositionally biased region" description="Low complexity" evidence="1">
    <location>
        <begin position="218"/>
        <end position="261"/>
    </location>
</feature>
<evidence type="ECO:0000256" key="1">
    <source>
        <dbReference type="SAM" id="MobiDB-lite"/>
    </source>
</evidence>
<feature type="non-terminal residue" evidence="2">
    <location>
        <position position="261"/>
    </location>
</feature>
<protein>
    <submittedName>
        <fullName evidence="2">Uncharacterized protein</fullName>
    </submittedName>
</protein>
<gene>
    <name evidence="2" type="ORF">SRO942_LOCUS48774</name>
</gene>
<proteinExistence type="predicted"/>
<feature type="non-terminal residue" evidence="2">
    <location>
        <position position="1"/>
    </location>
</feature>
<evidence type="ECO:0000313" key="3">
    <source>
        <dbReference type="Proteomes" id="UP000681722"/>
    </source>
</evidence>